<dbReference type="KEGG" id="cted:CTEST_12935"/>
<reference evidence="3" key="2">
    <citation type="submission" date="2015-05" db="EMBL/GenBank/DDBJ databases">
        <title>Complete genome sequence of Corynebacterium testudinoris DSM 44614, recovered from necrotic lesions in the mouth of a tortoise.</title>
        <authorList>
            <person name="Ruckert C."/>
            <person name="Albersmeier A."/>
            <person name="Winkler A."/>
            <person name="Tauch A."/>
        </authorList>
    </citation>
    <scope>NUCLEOTIDE SEQUENCE [LARGE SCALE GENOMIC DNA]</scope>
    <source>
        <strain evidence="3">DSM 44614</strain>
    </source>
</reference>
<organism evidence="2 3">
    <name type="scientific">Corynebacterium testudinoris</name>
    <dbReference type="NCBI Taxonomy" id="136857"/>
    <lineage>
        <taxon>Bacteria</taxon>
        <taxon>Bacillati</taxon>
        <taxon>Actinomycetota</taxon>
        <taxon>Actinomycetes</taxon>
        <taxon>Mycobacteriales</taxon>
        <taxon>Corynebacteriaceae</taxon>
        <taxon>Corynebacterium</taxon>
    </lineage>
</organism>
<dbReference type="RefSeq" id="WP_047254065.1">
    <property type="nucleotide sequence ID" value="NZ_CP011545.1"/>
</dbReference>
<dbReference type="STRING" id="136857.CTEST_12935"/>
<dbReference type="EMBL" id="CP011545">
    <property type="protein sequence ID" value="AKK09990.1"/>
    <property type="molecule type" value="Genomic_DNA"/>
</dbReference>
<dbReference type="InterPro" id="IPR007401">
    <property type="entry name" value="DUF454"/>
</dbReference>
<dbReference type="PIRSF" id="PIRSF016789">
    <property type="entry name" value="DUF454"/>
    <property type="match status" value="1"/>
</dbReference>
<accession>A0A0G3HBC3</accession>
<dbReference type="PATRIC" id="fig|136857.5.peg.2553"/>
<gene>
    <name evidence="2" type="ORF">CTEST_12935</name>
</gene>
<evidence type="ECO:0000256" key="1">
    <source>
        <dbReference type="SAM" id="Phobius"/>
    </source>
</evidence>
<dbReference type="OrthoDB" id="4422381at2"/>
<keyword evidence="1" id="KW-0472">Membrane</keyword>
<reference evidence="2 3" key="1">
    <citation type="journal article" date="2015" name="Genome Announc.">
        <title>Complete Genome Sequence of the Type Strain Corynebacterium testudinoris DSM 44614, Recovered from Necrotic Lesions in the Mouth of a Tortoise.</title>
        <authorList>
            <person name="Ruckert C."/>
            <person name="Kriete M."/>
            <person name="Jaenicke S."/>
            <person name="Winkler A."/>
            <person name="Tauch A."/>
        </authorList>
    </citation>
    <scope>NUCLEOTIDE SEQUENCE [LARGE SCALE GENOMIC DNA]</scope>
    <source>
        <strain evidence="2 3">DSM 44614</strain>
    </source>
</reference>
<dbReference type="PANTHER" id="PTHR35813:SF1">
    <property type="entry name" value="INNER MEMBRANE PROTEIN YBAN"/>
    <property type="match status" value="1"/>
</dbReference>
<protein>
    <recommendedName>
        <fullName evidence="4">DUF454 family protein</fullName>
    </recommendedName>
</protein>
<evidence type="ECO:0008006" key="4">
    <source>
        <dbReference type="Google" id="ProtNLM"/>
    </source>
</evidence>
<feature type="transmembrane region" description="Helical" evidence="1">
    <location>
        <begin position="78"/>
        <end position="111"/>
    </location>
</feature>
<keyword evidence="3" id="KW-1185">Reference proteome</keyword>
<evidence type="ECO:0000313" key="2">
    <source>
        <dbReference type="EMBL" id="AKK09990.1"/>
    </source>
</evidence>
<dbReference type="PANTHER" id="PTHR35813">
    <property type="entry name" value="INNER MEMBRANE PROTEIN YBAN"/>
    <property type="match status" value="1"/>
</dbReference>
<evidence type="ECO:0000313" key="3">
    <source>
        <dbReference type="Proteomes" id="UP000035540"/>
    </source>
</evidence>
<dbReference type="AlphaFoldDB" id="A0A0G3HBC3"/>
<sequence>MLKPLFIAIGCLSLALGAAGIVLPILPTTPFLLLSAFCFARGSERLHSYLLHHRIFGRYISNYYQHAMSPRDKVRTLVVLWVGIGLSVWLMGMLWPGVMTILIASAVTVHIVRLSPRPEKDPASV</sequence>
<dbReference type="Pfam" id="PF04304">
    <property type="entry name" value="DUF454"/>
    <property type="match status" value="1"/>
</dbReference>
<dbReference type="GO" id="GO:0005886">
    <property type="term" value="C:plasma membrane"/>
    <property type="evidence" value="ECO:0007669"/>
    <property type="project" value="TreeGrafter"/>
</dbReference>
<name>A0A0G3HBC3_9CORY</name>
<keyword evidence="1" id="KW-1133">Transmembrane helix</keyword>
<keyword evidence="1" id="KW-0812">Transmembrane</keyword>
<proteinExistence type="predicted"/>
<dbReference type="Proteomes" id="UP000035540">
    <property type="component" value="Chromosome"/>
</dbReference>